<dbReference type="InterPro" id="IPR021215">
    <property type="entry name" value="DUF2752"/>
</dbReference>
<proteinExistence type="predicted"/>
<evidence type="ECO:0000313" key="2">
    <source>
        <dbReference type="Proteomes" id="UP000317557"/>
    </source>
</evidence>
<evidence type="ECO:0008006" key="3">
    <source>
        <dbReference type="Google" id="ProtNLM"/>
    </source>
</evidence>
<evidence type="ECO:0000313" key="1">
    <source>
        <dbReference type="EMBL" id="SMO34594.1"/>
    </source>
</evidence>
<dbReference type="AlphaFoldDB" id="A0A521AID0"/>
<dbReference type="Proteomes" id="UP000317557">
    <property type="component" value="Unassembled WGS sequence"/>
</dbReference>
<reference evidence="1 2" key="1">
    <citation type="submission" date="2017-05" db="EMBL/GenBank/DDBJ databases">
        <authorList>
            <person name="Varghese N."/>
            <person name="Submissions S."/>
        </authorList>
    </citation>
    <scope>NUCLEOTIDE SEQUENCE [LARGE SCALE GENOMIC DNA]</scope>
    <source>
        <strain evidence="1 2">DSM 21985</strain>
    </source>
</reference>
<organism evidence="1 2">
    <name type="scientific">Gracilimonas mengyeensis</name>
    <dbReference type="NCBI Taxonomy" id="1302730"/>
    <lineage>
        <taxon>Bacteria</taxon>
        <taxon>Pseudomonadati</taxon>
        <taxon>Balneolota</taxon>
        <taxon>Balneolia</taxon>
        <taxon>Balneolales</taxon>
        <taxon>Balneolaceae</taxon>
        <taxon>Gracilimonas</taxon>
    </lineage>
</organism>
<sequence length="94" mass="10375">MVFSGGLLLLALMEPTTTGTSWCLFELVGFDFCPGEGLGHSIAYTFRGDITSALDAHFAGPAAVIILISRIVHIWYQLLTKSKEPYTEDLSWQH</sequence>
<name>A0A521AID0_9BACT</name>
<accession>A0A521AID0</accession>
<keyword evidence="2" id="KW-1185">Reference proteome</keyword>
<protein>
    <recommendedName>
        <fullName evidence="3">DUF2752 domain-containing protein</fullName>
    </recommendedName>
</protein>
<dbReference type="EMBL" id="FXTP01000001">
    <property type="protein sequence ID" value="SMO34594.1"/>
    <property type="molecule type" value="Genomic_DNA"/>
</dbReference>
<gene>
    <name evidence="1" type="ORF">SAMN06265219_101171</name>
</gene>
<dbReference type="Pfam" id="PF10825">
    <property type="entry name" value="DUF2752"/>
    <property type="match status" value="1"/>
</dbReference>